<comment type="caution">
    <text evidence="1">The sequence shown here is derived from an EMBL/GenBank/DDBJ whole genome shotgun (WGS) entry which is preliminary data.</text>
</comment>
<accession>A0A4S8J9J4</accession>
<reference evidence="1 2" key="1">
    <citation type="journal article" date="2019" name="Nat. Plants">
        <title>Genome sequencing of Musa balbisiana reveals subgenome evolution and function divergence in polyploid bananas.</title>
        <authorList>
            <person name="Yao X."/>
        </authorList>
    </citation>
    <scope>NUCLEOTIDE SEQUENCE [LARGE SCALE GENOMIC DNA]</scope>
    <source>
        <strain evidence="2">cv. DH-PKW</strain>
        <tissue evidence="1">Leaves</tissue>
    </source>
</reference>
<name>A0A4S8J9J4_MUSBA</name>
<evidence type="ECO:0000313" key="2">
    <source>
        <dbReference type="Proteomes" id="UP000317650"/>
    </source>
</evidence>
<dbReference type="AlphaFoldDB" id="A0A4S8J9J4"/>
<keyword evidence="2" id="KW-1185">Reference proteome</keyword>
<dbReference type="EMBL" id="PYDT01000006">
    <property type="protein sequence ID" value="THU58333.1"/>
    <property type="molecule type" value="Genomic_DNA"/>
</dbReference>
<proteinExistence type="predicted"/>
<organism evidence="1 2">
    <name type="scientific">Musa balbisiana</name>
    <name type="common">Banana</name>
    <dbReference type="NCBI Taxonomy" id="52838"/>
    <lineage>
        <taxon>Eukaryota</taxon>
        <taxon>Viridiplantae</taxon>
        <taxon>Streptophyta</taxon>
        <taxon>Embryophyta</taxon>
        <taxon>Tracheophyta</taxon>
        <taxon>Spermatophyta</taxon>
        <taxon>Magnoliopsida</taxon>
        <taxon>Liliopsida</taxon>
        <taxon>Zingiberales</taxon>
        <taxon>Musaceae</taxon>
        <taxon>Musa</taxon>
    </lineage>
</organism>
<protein>
    <submittedName>
        <fullName evidence="1">Uncharacterized protein</fullName>
    </submittedName>
</protein>
<dbReference type="Proteomes" id="UP000317650">
    <property type="component" value="Chromosome 3"/>
</dbReference>
<evidence type="ECO:0000313" key="1">
    <source>
        <dbReference type="EMBL" id="THU58333.1"/>
    </source>
</evidence>
<gene>
    <name evidence="1" type="ORF">C4D60_Mb03t13110</name>
</gene>
<sequence>MKTVAAEAPKLEEFLSSPGDHPLGEQFVGGYDSDLRSIAAGILRASPAEQPESTSLAVADPKKVMDTFGQRTSIYRGVTRYFNANSVVPFSMAPKSCKLDAWLAWMRAAATRERSFG</sequence>